<name>A0A5P8W6H2_9NOSO</name>
<dbReference type="Proteomes" id="UP000326678">
    <property type="component" value="Chromosome Gxm1"/>
</dbReference>
<proteinExistence type="predicted"/>
<dbReference type="EMBL" id="CP045226">
    <property type="protein sequence ID" value="QFS47856.1"/>
    <property type="molecule type" value="Genomic_DNA"/>
</dbReference>
<organism evidence="2 3">
    <name type="scientific">Nostoc sphaeroides CCNUC1</name>
    <dbReference type="NCBI Taxonomy" id="2653204"/>
    <lineage>
        <taxon>Bacteria</taxon>
        <taxon>Bacillati</taxon>
        <taxon>Cyanobacteriota</taxon>
        <taxon>Cyanophyceae</taxon>
        <taxon>Nostocales</taxon>
        <taxon>Nostocaceae</taxon>
        <taxon>Nostoc</taxon>
    </lineage>
</organism>
<gene>
    <name evidence="2" type="ORF">GXM_05348</name>
</gene>
<keyword evidence="1" id="KW-0812">Transmembrane</keyword>
<evidence type="ECO:0000313" key="2">
    <source>
        <dbReference type="EMBL" id="QFS47856.1"/>
    </source>
</evidence>
<accession>A0A5P8W6H2</accession>
<keyword evidence="1" id="KW-1133">Transmembrane helix</keyword>
<keyword evidence="1" id="KW-0472">Membrane</keyword>
<protein>
    <submittedName>
        <fullName evidence="2">Uncharacterized protein</fullName>
    </submittedName>
</protein>
<feature type="transmembrane region" description="Helical" evidence="1">
    <location>
        <begin position="12"/>
        <end position="30"/>
    </location>
</feature>
<dbReference type="KEGG" id="nsh:GXM_05348"/>
<evidence type="ECO:0000313" key="3">
    <source>
        <dbReference type="Proteomes" id="UP000326678"/>
    </source>
</evidence>
<reference evidence="2 3" key="1">
    <citation type="submission" date="2019-10" db="EMBL/GenBank/DDBJ databases">
        <title>Genomic and transcriptomic insights into the perfect genentic adaptation of a filamentous nitrogen-fixing cyanobacterium to rice fields.</title>
        <authorList>
            <person name="Chen Z."/>
        </authorList>
    </citation>
    <scope>NUCLEOTIDE SEQUENCE [LARGE SCALE GENOMIC DNA]</scope>
    <source>
        <strain evidence="2">CCNUC1</strain>
    </source>
</reference>
<sequence length="40" mass="4619">MKVIASLELKRLNILLLSLLFIVGKLYSSMSLLKNYVTEY</sequence>
<dbReference type="AlphaFoldDB" id="A0A5P8W6H2"/>
<keyword evidence="3" id="KW-1185">Reference proteome</keyword>
<evidence type="ECO:0000256" key="1">
    <source>
        <dbReference type="SAM" id="Phobius"/>
    </source>
</evidence>